<evidence type="ECO:0000256" key="2">
    <source>
        <dbReference type="ARBA" id="ARBA00022898"/>
    </source>
</evidence>
<evidence type="ECO:0000259" key="3">
    <source>
        <dbReference type="Pfam" id="PF00291"/>
    </source>
</evidence>
<name>A0ABX7PAY6_9BACT</name>
<evidence type="ECO:0000313" key="5">
    <source>
        <dbReference type="Proteomes" id="UP000662747"/>
    </source>
</evidence>
<dbReference type="Proteomes" id="UP000662747">
    <property type="component" value="Chromosome"/>
</dbReference>
<dbReference type="InterPro" id="IPR001926">
    <property type="entry name" value="TrpB-like_PALP"/>
</dbReference>
<sequence length="249" mass="26866">MGVEFPLSRPWSGGPVVLWGGALPAGSLKYLTFARYLESSMPEGTRGLVELSGAATALALDALGRERGLPVVALTDAAGTGYLRTNGFGGEVRTVRGLAEAWELALGYERQGWCWPRQLANGELVECVGAWAARLREVIRDVYPSVRTVVCGFGTGATVVGLHRTFAAAGYEVVGIQPAPGHSMPGWRRWVEQSLGETDLFYPYREEVALESARTRDTDGLGALLAWAREEPRPEEVLIVSHNARPPCG</sequence>
<feature type="domain" description="Tryptophan synthase beta chain-like PALP" evidence="3">
    <location>
        <begin position="24"/>
        <end position="193"/>
    </location>
</feature>
<dbReference type="Gene3D" id="3.40.50.1100">
    <property type="match status" value="2"/>
</dbReference>
<dbReference type="InterPro" id="IPR036052">
    <property type="entry name" value="TrpB-like_PALP_sf"/>
</dbReference>
<organism evidence="4 5">
    <name type="scientific">Pyxidicoccus parkwayensis</name>
    <dbReference type="NCBI Taxonomy" id="2813578"/>
    <lineage>
        <taxon>Bacteria</taxon>
        <taxon>Pseudomonadati</taxon>
        <taxon>Myxococcota</taxon>
        <taxon>Myxococcia</taxon>
        <taxon>Myxococcales</taxon>
        <taxon>Cystobacterineae</taxon>
        <taxon>Myxococcaceae</taxon>
        <taxon>Pyxidicoccus</taxon>
    </lineage>
</organism>
<dbReference type="EMBL" id="CP071090">
    <property type="protein sequence ID" value="QSQ27640.1"/>
    <property type="molecule type" value="Genomic_DNA"/>
</dbReference>
<comment type="cofactor">
    <cofactor evidence="1">
        <name>pyridoxal 5'-phosphate</name>
        <dbReference type="ChEBI" id="CHEBI:597326"/>
    </cofactor>
</comment>
<evidence type="ECO:0000256" key="1">
    <source>
        <dbReference type="ARBA" id="ARBA00001933"/>
    </source>
</evidence>
<reference evidence="4 5" key="1">
    <citation type="submission" date="2021-02" db="EMBL/GenBank/DDBJ databases">
        <title>De Novo genome assembly of isolated myxobacteria.</title>
        <authorList>
            <person name="Stevens D.C."/>
        </authorList>
    </citation>
    <scope>NUCLEOTIDE SEQUENCE [LARGE SCALE GENOMIC DNA]</scope>
    <source>
        <strain evidence="5">SCPEA02</strain>
    </source>
</reference>
<proteinExistence type="predicted"/>
<keyword evidence="5" id="KW-1185">Reference proteome</keyword>
<keyword evidence="2" id="KW-0663">Pyridoxal phosphate</keyword>
<accession>A0ABX7PAY6</accession>
<dbReference type="SUPFAM" id="SSF53686">
    <property type="entry name" value="Tryptophan synthase beta subunit-like PLP-dependent enzymes"/>
    <property type="match status" value="1"/>
</dbReference>
<protein>
    <submittedName>
        <fullName evidence="4">Pyridoxal-phosphate dependent enzyme</fullName>
    </submittedName>
</protein>
<dbReference type="Pfam" id="PF00291">
    <property type="entry name" value="PALP"/>
    <property type="match status" value="1"/>
</dbReference>
<gene>
    <name evidence="4" type="ORF">JY651_23215</name>
</gene>
<dbReference type="RefSeq" id="WP_206729159.1">
    <property type="nucleotide sequence ID" value="NZ_CP071090.1"/>
</dbReference>
<evidence type="ECO:0000313" key="4">
    <source>
        <dbReference type="EMBL" id="QSQ27640.1"/>
    </source>
</evidence>